<evidence type="ECO:0000256" key="3">
    <source>
        <dbReference type="ARBA" id="ARBA00022640"/>
    </source>
</evidence>
<evidence type="ECO:0000256" key="1">
    <source>
        <dbReference type="ARBA" id="ARBA00004229"/>
    </source>
</evidence>
<dbReference type="EMBL" id="PDCK01000040">
    <property type="protein sequence ID" value="PRQ54078.1"/>
    <property type="molecule type" value="Genomic_DNA"/>
</dbReference>
<dbReference type="PANTHER" id="PTHR48025:SF3">
    <property type="entry name" value="31 KDA RIBONUCLEOPROTEIN, CHLOROPLASTIC-RELATED"/>
    <property type="match status" value="1"/>
</dbReference>
<keyword evidence="5" id="KW-0677">Repeat</keyword>
<dbReference type="InterPro" id="IPR035979">
    <property type="entry name" value="RBD_domain_sf"/>
</dbReference>
<evidence type="ECO:0000256" key="6">
    <source>
        <dbReference type="ARBA" id="ARBA00022884"/>
    </source>
</evidence>
<protein>
    <submittedName>
        <fullName evidence="11">Putative nucleotide-binding alpha-beta plait domain-containing protein</fullName>
    </submittedName>
</protein>
<evidence type="ECO:0000256" key="4">
    <source>
        <dbReference type="ARBA" id="ARBA00022664"/>
    </source>
</evidence>
<sequence length="369" mass="40880">MSIVSKRFTFLQLCFLQKLKISPTILPAILWTIFASHVNPNSLNQLFSHSLSSLPLLPISLFPSLLLSATMSSATTGFLKPLSIAETCLASVSTTKTQHPFLSFPSKPTKLSTLSCSFYSWVSLKHKSLPLHVAQTSDWAQQEVAEEVKDGEVLETEEVPLEPSAMSEEAEESSDVGGVEEFYPEPPEEAKLYVGNLPYDVDSETLANTFNEAGVVEIAEVIYNRETDQSRGFGFVTMSTVEEAEKAVEMFNRYDLGGRSLTVNKAAPRGSRPERPPRVNEPSFRIYIGNLPWQVDDSRLEQVFSEHGNVVSARVVYDRETGRSRGFGFVTLSTETEVEDAIAALDGQSLDGRTIRVNVAEERPRRGSF</sequence>
<keyword evidence="12" id="KW-1185">Reference proteome</keyword>
<keyword evidence="7" id="KW-0687">Ribonucleoprotein</keyword>
<evidence type="ECO:0000259" key="10">
    <source>
        <dbReference type="PROSITE" id="PS50102"/>
    </source>
</evidence>
<feature type="domain" description="RRM" evidence="10">
    <location>
        <begin position="190"/>
        <end position="268"/>
    </location>
</feature>
<dbReference type="GO" id="GO:0009451">
    <property type="term" value="P:RNA modification"/>
    <property type="evidence" value="ECO:0007669"/>
    <property type="project" value="UniProtKB-ARBA"/>
</dbReference>
<dbReference type="InterPro" id="IPR050502">
    <property type="entry name" value="Euk_RNA-bind_prot"/>
</dbReference>
<evidence type="ECO:0000256" key="2">
    <source>
        <dbReference type="ARBA" id="ARBA00022528"/>
    </source>
</evidence>
<dbReference type="GO" id="GO:1990904">
    <property type="term" value="C:ribonucleoprotein complex"/>
    <property type="evidence" value="ECO:0007669"/>
    <property type="project" value="UniProtKB-KW"/>
</dbReference>
<dbReference type="GO" id="GO:0009535">
    <property type="term" value="C:chloroplast thylakoid membrane"/>
    <property type="evidence" value="ECO:0007669"/>
    <property type="project" value="TreeGrafter"/>
</dbReference>
<dbReference type="GO" id="GO:1901259">
    <property type="term" value="P:chloroplast rRNA processing"/>
    <property type="evidence" value="ECO:0007669"/>
    <property type="project" value="TreeGrafter"/>
</dbReference>
<dbReference type="CDD" id="cd21608">
    <property type="entry name" value="RRM2_NsCP33_like"/>
    <property type="match status" value="1"/>
</dbReference>
<evidence type="ECO:0000313" key="12">
    <source>
        <dbReference type="Proteomes" id="UP000238479"/>
    </source>
</evidence>
<dbReference type="PANTHER" id="PTHR48025">
    <property type="entry name" value="OS02G0815200 PROTEIN"/>
    <property type="match status" value="1"/>
</dbReference>
<dbReference type="SMART" id="SM00360">
    <property type="entry name" value="RRM"/>
    <property type="match status" value="2"/>
</dbReference>
<dbReference type="Gene3D" id="3.30.70.330">
    <property type="match status" value="2"/>
</dbReference>
<evidence type="ECO:0000256" key="8">
    <source>
        <dbReference type="PROSITE-ProRule" id="PRU00176"/>
    </source>
</evidence>
<dbReference type="GO" id="GO:0045087">
    <property type="term" value="P:innate immune response"/>
    <property type="evidence" value="ECO:0007669"/>
    <property type="project" value="UniProtKB-ARBA"/>
</dbReference>
<dbReference type="InterPro" id="IPR000504">
    <property type="entry name" value="RRM_dom"/>
</dbReference>
<dbReference type="GO" id="GO:0006397">
    <property type="term" value="P:mRNA processing"/>
    <property type="evidence" value="ECO:0007669"/>
    <property type="project" value="UniProtKB-KW"/>
</dbReference>
<comment type="caution">
    <text evidence="11">The sequence shown here is derived from an EMBL/GenBank/DDBJ whole genome shotgun (WGS) entry which is preliminary data.</text>
</comment>
<dbReference type="OMA" id="TSDWEGE"/>
<proteinExistence type="predicted"/>
<keyword evidence="2" id="KW-0150">Chloroplast</keyword>
<feature type="domain" description="RRM" evidence="10">
    <location>
        <begin position="284"/>
        <end position="362"/>
    </location>
</feature>
<evidence type="ECO:0000256" key="5">
    <source>
        <dbReference type="ARBA" id="ARBA00022737"/>
    </source>
</evidence>
<organism evidence="11 12">
    <name type="scientific">Rosa chinensis</name>
    <name type="common">China rose</name>
    <dbReference type="NCBI Taxonomy" id="74649"/>
    <lineage>
        <taxon>Eukaryota</taxon>
        <taxon>Viridiplantae</taxon>
        <taxon>Streptophyta</taxon>
        <taxon>Embryophyta</taxon>
        <taxon>Tracheophyta</taxon>
        <taxon>Spermatophyta</taxon>
        <taxon>Magnoliopsida</taxon>
        <taxon>eudicotyledons</taxon>
        <taxon>Gunneridae</taxon>
        <taxon>Pentapetalae</taxon>
        <taxon>rosids</taxon>
        <taxon>fabids</taxon>
        <taxon>Rosales</taxon>
        <taxon>Rosaceae</taxon>
        <taxon>Rosoideae</taxon>
        <taxon>Rosoideae incertae sedis</taxon>
        <taxon>Rosa</taxon>
    </lineage>
</organism>
<keyword evidence="6 8" id="KW-0694">RNA-binding</keyword>
<dbReference type="FunFam" id="3.30.70.330:FF:000268">
    <property type="entry name" value="31 kDa ribonucleoprotein, chloroplastic"/>
    <property type="match status" value="1"/>
</dbReference>
<dbReference type="Pfam" id="PF00076">
    <property type="entry name" value="RRM_1"/>
    <property type="match status" value="2"/>
</dbReference>
<feature type="region of interest" description="Disordered" evidence="9">
    <location>
        <begin position="160"/>
        <end position="179"/>
    </location>
</feature>
<dbReference type="GO" id="GO:0008266">
    <property type="term" value="F:poly(U) RNA binding"/>
    <property type="evidence" value="ECO:0007669"/>
    <property type="project" value="UniProtKB-ARBA"/>
</dbReference>
<comment type="subcellular location">
    <subcellularLocation>
        <location evidence="1">Plastid</location>
        <location evidence="1">Chloroplast</location>
    </subcellularLocation>
</comment>
<evidence type="ECO:0000256" key="7">
    <source>
        <dbReference type="ARBA" id="ARBA00023274"/>
    </source>
</evidence>
<dbReference type="STRING" id="74649.A0A2P6S5Y3"/>
<keyword evidence="4" id="KW-0507">mRNA processing</keyword>
<evidence type="ECO:0000313" key="11">
    <source>
        <dbReference type="EMBL" id="PRQ54078.1"/>
    </source>
</evidence>
<dbReference type="GO" id="GO:0003729">
    <property type="term" value="F:mRNA binding"/>
    <property type="evidence" value="ECO:0007669"/>
    <property type="project" value="UniProtKB-ARBA"/>
</dbReference>
<dbReference type="InterPro" id="IPR012677">
    <property type="entry name" value="Nucleotide-bd_a/b_plait_sf"/>
</dbReference>
<dbReference type="Proteomes" id="UP000238479">
    <property type="component" value="Chromosome 2"/>
</dbReference>
<reference evidence="11 12" key="1">
    <citation type="journal article" date="2018" name="Nat. Genet.">
        <title>The Rosa genome provides new insights in the design of modern roses.</title>
        <authorList>
            <person name="Bendahmane M."/>
        </authorList>
    </citation>
    <scope>NUCLEOTIDE SEQUENCE [LARGE SCALE GENOMIC DNA]</scope>
    <source>
        <strain evidence="12">cv. Old Blush</strain>
    </source>
</reference>
<evidence type="ECO:0000256" key="9">
    <source>
        <dbReference type="SAM" id="MobiDB-lite"/>
    </source>
</evidence>
<dbReference type="InterPro" id="IPR048289">
    <property type="entry name" value="RRM2_NsCP33-like"/>
</dbReference>
<dbReference type="Gramene" id="PRQ54078">
    <property type="protein sequence ID" value="PRQ54078"/>
    <property type="gene ID" value="RchiOBHm_Chr2g0173571"/>
</dbReference>
<accession>A0A2P6S5Y3</accession>
<name>A0A2P6S5Y3_ROSCH</name>
<keyword evidence="3" id="KW-0934">Plastid</keyword>
<dbReference type="AlphaFoldDB" id="A0A2P6S5Y3"/>
<dbReference type="PROSITE" id="PS50102">
    <property type="entry name" value="RRM"/>
    <property type="match status" value="2"/>
</dbReference>
<dbReference type="SUPFAM" id="SSF54928">
    <property type="entry name" value="RNA-binding domain, RBD"/>
    <property type="match status" value="2"/>
</dbReference>
<gene>
    <name evidence="11" type="ORF">RchiOBHm_Chr2g0173571</name>
</gene>